<feature type="region of interest" description="Disordered" evidence="1">
    <location>
        <begin position="92"/>
        <end position="113"/>
    </location>
</feature>
<protein>
    <submittedName>
        <fullName evidence="3">Alpha-casein</fullName>
    </submittedName>
</protein>
<dbReference type="AlphaFoldDB" id="A0A0M3I0G4"/>
<feature type="region of interest" description="Disordered" evidence="1">
    <location>
        <begin position="23"/>
        <end position="47"/>
    </location>
</feature>
<proteinExistence type="predicted"/>
<keyword evidence="2" id="KW-1185">Reference proteome</keyword>
<accession>A0A0M3I0G4</accession>
<reference evidence="3" key="1">
    <citation type="submission" date="2017-02" db="UniProtKB">
        <authorList>
            <consortium name="WormBaseParasite"/>
        </authorList>
    </citation>
    <scope>IDENTIFICATION</scope>
</reference>
<name>A0A0M3I0G4_ASCLU</name>
<evidence type="ECO:0000313" key="2">
    <source>
        <dbReference type="Proteomes" id="UP000036681"/>
    </source>
</evidence>
<organism evidence="2 3">
    <name type="scientific">Ascaris lumbricoides</name>
    <name type="common">Giant roundworm</name>
    <dbReference type="NCBI Taxonomy" id="6252"/>
    <lineage>
        <taxon>Eukaryota</taxon>
        <taxon>Metazoa</taxon>
        <taxon>Ecdysozoa</taxon>
        <taxon>Nematoda</taxon>
        <taxon>Chromadorea</taxon>
        <taxon>Rhabditida</taxon>
        <taxon>Spirurina</taxon>
        <taxon>Ascaridomorpha</taxon>
        <taxon>Ascaridoidea</taxon>
        <taxon>Ascarididae</taxon>
        <taxon>Ascaris</taxon>
    </lineage>
</organism>
<evidence type="ECO:0000256" key="1">
    <source>
        <dbReference type="SAM" id="MobiDB-lite"/>
    </source>
</evidence>
<evidence type="ECO:0000313" key="3">
    <source>
        <dbReference type="WBParaSite" id="ALUE_0000960901-mRNA-1"/>
    </source>
</evidence>
<dbReference type="Proteomes" id="UP000036681">
    <property type="component" value="Unplaced"/>
</dbReference>
<dbReference type="WBParaSite" id="ALUE_0000960901-mRNA-1">
    <property type="protein sequence ID" value="ALUE_0000960901-mRNA-1"/>
    <property type="gene ID" value="ALUE_0000960901"/>
</dbReference>
<sequence length="167" mass="18712">MIRYTTAMCLVTMIGVSGSQEITSLKESSDNPQQHPNPNPSPVPATVSVTENQTLSSKQPLESLEAVKTVMELQQTKEREFQRLMNASLLSTSHSPLQYRPHSTEAPQRSADDSFSASDWDFLSNKWTLPQFEPHSAIHPPLFPSPSCDFRSYLDAHAKQLDDHLEC</sequence>